<proteinExistence type="predicted"/>
<dbReference type="EMBL" id="UINC01150306">
    <property type="protein sequence ID" value="SVD43275.1"/>
    <property type="molecule type" value="Genomic_DNA"/>
</dbReference>
<protein>
    <submittedName>
        <fullName evidence="1">Uncharacterized protein</fullName>
    </submittedName>
</protein>
<gene>
    <name evidence="1" type="ORF">METZ01_LOCUS396129</name>
</gene>
<dbReference type="AlphaFoldDB" id="A0A382VB64"/>
<feature type="non-terminal residue" evidence="1">
    <location>
        <position position="75"/>
    </location>
</feature>
<evidence type="ECO:0000313" key="1">
    <source>
        <dbReference type="EMBL" id="SVD43275.1"/>
    </source>
</evidence>
<name>A0A382VB64_9ZZZZ</name>
<accession>A0A382VB64</accession>
<reference evidence="1" key="1">
    <citation type="submission" date="2018-05" db="EMBL/GenBank/DDBJ databases">
        <authorList>
            <person name="Lanie J.A."/>
            <person name="Ng W.-L."/>
            <person name="Kazmierczak K.M."/>
            <person name="Andrzejewski T.M."/>
            <person name="Davidsen T.M."/>
            <person name="Wayne K.J."/>
            <person name="Tettelin H."/>
            <person name="Glass J.I."/>
            <person name="Rusch D."/>
            <person name="Podicherti R."/>
            <person name="Tsui H.-C.T."/>
            <person name="Winkler M.E."/>
        </authorList>
    </citation>
    <scope>NUCLEOTIDE SEQUENCE</scope>
</reference>
<organism evidence="1">
    <name type="scientific">marine metagenome</name>
    <dbReference type="NCBI Taxonomy" id="408172"/>
    <lineage>
        <taxon>unclassified sequences</taxon>
        <taxon>metagenomes</taxon>
        <taxon>ecological metagenomes</taxon>
    </lineage>
</organism>
<sequence>MEEIRMKKRNIIVMGAIVCSSLVVSTEYTTEQREELGQKALHEMLQKIYTEAMAAKRAFLSGQFREDAISNFSTT</sequence>